<keyword evidence="1" id="KW-0678">Repressor</keyword>
<name>A0ABU2XU73_9ACTN</name>
<dbReference type="SUPFAM" id="SSF46955">
    <property type="entry name" value="Putative DNA-binding domain"/>
    <property type="match status" value="1"/>
</dbReference>
<dbReference type="InterPro" id="IPR047057">
    <property type="entry name" value="MerR_fam"/>
</dbReference>
<accession>A0ABU2XU73</accession>
<dbReference type="Pfam" id="PF13411">
    <property type="entry name" value="MerR_1"/>
    <property type="match status" value="1"/>
</dbReference>
<dbReference type="InterPro" id="IPR009061">
    <property type="entry name" value="DNA-bd_dom_put_sf"/>
</dbReference>
<dbReference type="RefSeq" id="WP_311729644.1">
    <property type="nucleotide sequence ID" value="NZ_JAVRFD010000031.1"/>
</dbReference>
<dbReference type="InterPro" id="IPR000551">
    <property type="entry name" value="MerR-type_HTH_dom"/>
</dbReference>
<keyword evidence="2" id="KW-0805">Transcription regulation</keyword>
<dbReference type="SMART" id="SM00422">
    <property type="entry name" value="HTH_MERR"/>
    <property type="match status" value="1"/>
</dbReference>
<evidence type="ECO:0000259" key="5">
    <source>
        <dbReference type="PROSITE" id="PS50937"/>
    </source>
</evidence>
<proteinExistence type="predicted"/>
<protein>
    <submittedName>
        <fullName evidence="6">MerR family transcriptional regulator</fullName>
    </submittedName>
</protein>
<reference evidence="6" key="1">
    <citation type="submission" date="2024-05" db="EMBL/GenBank/DDBJ databases">
        <title>30 novel species of actinomycetes from the DSMZ collection.</title>
        <authorList>
            <person name="Nouioui I."/>
        </authorList>
    </citation>
    <scope>NUCLEOTIDE SEQUENCE</scope>
    <source>
        <strain evidence="6">DSM 41529</strain>
    </source>
</reference>
<dbReference type="PANTHER" id="PTHR30204:SF69">
    <property type="entry name" value="MERR-FAMILY TRANSCRIPTIONAL REGULATOR"/>
    <property type="match status" value="1"/>
</dbReference>
<comment type="caution">
    <text evidence="6">The sequence shown here is derived from an EMBL/GenBank/DDBJ whole genome shotgun (WGS) entry which is preliminary data.</text>
</comment>
<evidence type="ECO:0000256" key="2">
    <source>
        <dbReference type="ARBA" id="ARBA00023015"/>
    </source>
</evidence>
<evidence type="ECO:0000256" key="4">
    <source>
        <dbReference type="ARBA" id="ARBA00023163"/>
    </source>
</evidence>
<dbReference type="PRINTS" id="PR00040">
    <property type="entry name" value="HTHMERR"/>
</dbReference>
<dbReference type="PROSITE" id="PS50937">
    <property type="entry name" value="HTH_MERR_2"/>
    <property type="match status" value="1"/>
</dbReference>
<evidence type="ECO:0000256" key="3">
    <source>
        <dbReference type="ARBA" id="ARBA00023125"/>
    </source>
</evidence>
<dbReference type="EMBL" id="JAVRFD010000031">
    <property type="protein sequence ID" value="MDT0549075.1"/>
    <property type="molecule type" value="Genomic_DNA"/>
</dbReference>
<keyword evidence="4" id="KW-0804">Transcription</keyword>
<gene>
    <name evidence="6" type="ORF">RND15_41340</name>
</gene>
<dbReference type="Proteomes" id="UP001180754">
    <property type="component" value="Unassembled WGS sequence"/>
</dbReference>
<keyword evidence="3" id="KW-0238">DNA-binding</keyword>
<evidence type="ECO:0000256" key="1">
    <source>
        <dbReference type="ARBA" id="ARBA00022491"/>
    </source>
</evidence>
<dbReference type="PROSITE" id="PS00552">
    <property type="entry name" value="HTH_MERR_1"/>
    <property type="match status" value="1"/>
</dbReference>
<evidence type="ECO:0000313" key="7">
    <source>
        <dbReference type="Proteomes" id="UP001180754"/>
    </source>
</evidence>
<dbReference type="PANTHER" id="PTHR30204">
    <property type="entry name" value="REDOX-CYCLING DRUG-SENSING TRANSCRIPTIONAL ACTIVATOR SOXR"/>
    <property type="match status" value="1"/>
</dbReference>
<dbReference type="Gene3D" id="1.10.1660.10">
    <property type="match status" value="1"/>
</dbReference>
<feature type="domain" description="HTH merR-type" evidence="5">
    <location>
        <begin position="1"/>
        <end position="68"/>
    </location>
</feature>
<sequence length="129" mass="14280">MRIGALSRATGVSQRLLRYYEEQDLLRPTRLPNGYREYAESDIAAVRHIRALLAAGLPSAVIARVLGCVHDEGEQLIPSSCPGMVDHLRREHVRISEAIARLQSSQQALGGLLDAALRHSRESRESRDG</sequence>
<keyword evidence="7" id="KW-1185">Reference proteome</keyword>
<evidence type="ECO:0000313" key="6">
    <source>
        <dbReference type="EMBL" id="MDT0549075.1"/>
    </source>
</evidence>
<organism evidence="6 7">
    <name type="scientific">Streptomyces lonegramiae</name>
    <dbReference type="NCBI Taxonomy" id="3075524"/>
    <lineage>
        <taxon>Bacteria</taxon>
        <taxon>Bacillati</taxon>
        <taxon>Actinomycetota</taxon>
        <taxon>Actinomycetes</taxon>
        <taxon>Kitasatosporales</taxon>
        <taxon>Streptomycetaceae</taxon>
        <taxon>Streptomyces</taxon>
    </lineage>
</organism>